<keyword evidence="1 9" id="KW-0963">Cytoplasm</keyword>
<dbReference type="Gene3D" id="3.40.50.300">
    <property type="entry name" value="P-loop containing nucleotide triphosphate hydrolases"/>
    <property type="match status" value="1"/>
</dbReference>
<comment type="similarity">
    <text evidence="9">Belongs to the TmcA family.</text>
</comment>
<feature type="domain" description="N-acetyltransferase" evidence="12">
    <location>
        <begin position="403"/>
        <end position="519"/>
    </location>
</feature>
<reference evidence="13 14" key="1">
    <citation type="journal article" date="2017" name="Elife">
        <title>Extensive horizontal gene transfer in cheese-associated bacteria.</title>
        <authorList>
            <person name="Bonham K.S."/>
            <person name="Wolfe B.E."/>
            <person name="Dutton R.J."/>
        </authorList>
    </citation>
    <scope>NUCLEOTIDE SEQUENCE [LARGE SCALE GENOMIC DNA]</scope>
    <source>
        <strain evidence="13 14">JB196</strain>
    </source>
</reference>
<feature type="binding site" evidence="9">
    <location>
        <position position="534"/>
    </location>
    <ligand>
        <name>acetyl-CoA</name>
        <dbReference type="ChEBI" id="CHEBI:57288"/>
    </ligand>
</feature>
<keyword evidence="6 9" id="KW-0067">ATP-binding</keyword>
<evidence type="ECO:0000256" key="7">
    <source>
        <dbReference type="ARBA" id="ARBA00022884"/>
    </source>
</evidence>
<evidence type="ECO:0000256" key="4">
    <source>
        <dbReference type="ARBA" id="ARBA00022694"/>
    </source>
</evidence>
<dbReference type="Pfam" id="PF13718">
    <property type="entry name" value="GNAT_acetyltr_2"/>
    <property type="match status" value="1"/>
</dbReference>
<dbReference type="GO" id="GO:0005524">
    <property type="term" value="F:ATP binding"/>
    <property type="evidence" value="ECO:0007669"/>
    <property type="project" value="UniProtKB-UniRule"/>
</dbReference>
<evidence type="ECO:0000256" key="2">
    <source>
        <dbReference type="ARBA" id="ARBA00022555"/>
    </source>
</evidence>
<dbReference type="InterPro" id="IPR027417">
    <property type="entry name" value="P-loop_NTPase"/>
</dbReference>
<keyword evidence="2 9" id="KW-0820">tRNA-binding</keyword>
<name>A0A368LIX3_9VIBR</name>
<dbReference type="InterPro" id="IPR016181">
    <property type="entry name" value="Acyl_CoA_acyltransferase"/>
</dbReference>
<dbReference type="InterPro" id="IPR013562">
    <property type="entry name" value="TmcA/NAT10_N"/>
</dbReference>
<evidence type="ECO:0000256" key="8">
    <source>
        <dbReference type="ARBA" id="ARBA00023315"/>
    </source>
</evidence>
<feature type="binding site" evidence="9">
    <location>
        <position position="172"/>
    </location>
    <ligand>
        <name>ATP</name>
        <dbReference type="ChEBI" id="CHEBI:30616"/>
    </ligand>
</feature>
<evidence type="ECO:0000259" key="11">
    <source>
        <dbReference type="Pfam" id="PF08351"/>
    </source>
</evidence>
<dbReference type="RefSeq" id="WP_086960007.1">
    <property type="nucleotide sequence ID" value="NZ_FUKS01000023.1"/>
</dbReference>
<dbReference type="HAMAP" id="MF_01886">
    <property type="entry name" value="tRNA_acetyltr_TmcA"/>
    <property type="match status" value="1"/>
</dbReference>
<dbReference type="GO" id="GO:0051392">
    <property type="term" value="F:tRNA cytidine N4-acetyltransferase activity"/>
    <property type="evidence" value="ECO:0007669"/>
    <property type="project" value="UniProtKB-UniRule"/>
</dbReference>
<dbReference type="Gene3D" id="1.20.120.890">
    <property type="entry name" value="tRNA(Met) cytidine acetyltransferase, tail domain"/>
    <property type="match status" value="1"/>
</dbReference>
<dbReference type="InterPro" id="IPR007807">
    <property type="entry name" value="TcmA/NAT10_helicase"/>
</dbReference>
<feature type="domain" description="TmcA/NAT10 N-terminal" evidence="11">
    <location>
        <begin position="4"/>
        <end position="116"/>
    </location>
</feature>
<feature type="domain" description="TcmA/NAT10 helicase" evidence="10">
    <location>
        <begin position="192"/>
        <end position="366"/>
    </location>
</feature>
<dbReference type="InterPro" id="IPR024914">
    <property type="entry name" value="tRNA_acetyltr_TmcA"/>
</dbReference>
<feature type="binding site" evidence="9">
    <location>
        <position position="348"/>
    </location>
    <ligand>
        <name>ATP</name>
        <dbReference type="ChEBI" id="CHEBI:30616"/>
    </ligand>
</feature>
<dbReference type="GO" id="GO:1990883">
    <property type="term" value="F:18S rRNA cytidine N-acetyltransferase activity"/>
    <property type="evidence" value="ECO:0007669"/>
    <property type="project" value="TreeGrafter"/>
</dbReference>
<keyword evidence="14" id="KW-1185">Reference proteome</keyword>
<comment type="subcellular location">
    <subcellularLocation>
        <location evidence="9">Cytoplasm</location>
    </subcellularLocation>
</comment>
<accession>A0A368LIX3</accession>
<dbReference type="SUPFAM" id="SSF52540">
    <property type="entry name" value="P-loop containing nucleoside triphosphate hydrolases"/>
    <property type="match status" value="1"/>
</dbReference>
<dbReference type="Pfam" id="PF08351">
    <property type="entry name" value="TmcA_N"/>
    <property type="match status" value="1"/>
</dbReference>
<evidence type="ECO:0000256" key="9">
    <source>
        <dbReference type="HAMAP-Rule" id="MF_01886"/>
    </source>
</evidence>
<evidence type="ECO:0000313" key="13">
    <source>
        <dbReference type="EMBL" id="RCS70699.1"/>
    </source>
</evidence>
<dbReference type="InterPro" id="IPR000182">
    <property type="entry name" value="GNAT_dom"/>
</dbReference>
<comment type="caution">
    <text evidence="13">The sequence shown here is derived from an EMBL/GenBank/DDBJ whole genome shotgun (WGS) entry which is preliminary data.</text>
</comment>
<dbReference type="GO" id="GO:1904812">
    <property type="term" value="P:rRNA acetylation involved in maturation of SSU-rRNA"/>
    <property type="evidence" value="ECO:0007669"/>
    <property type="project" value="TreeGrafter"/>
</dbReference>
<dbReference type="GO" id="GO:0000049">
    <property type="term" value="F:tRNA binding"/>
    <property type="evidence" value="ECO:0007669"/>
    <property type="project" value="UniProtKB-UniRule"/>
</dbReference>
<evidence type="ECO:0000259" key="10">
    <source>
        <dbReference type="Pfam" id="PF05127"/>
    </source>
</evidence>
<evidence type="ECO:0000256" key="3">
    <source>
        <dbReference type="ARBA" id="ARBA00022679"/>
    </source>
</evidence>
<comment type="catalytic activity">
    <reaction evidence="9">
        <text>cytidine(34) in elongator tRNA(Met) + acetyl-CoA + ATP + H2O = N(4)-acetylcytidine(34) in elongator tRNA(Met) + ADP + phosphate + CoA + H(+)</text>
        <dbReference type="Rhea" id="RHEA:43788"/>
        <dbReference type="Rhea" id="RHEA-COMP:10693"/>
        <dbReference type="Rhea" id="RHEA-COMP:10694"/>
        <dbReference type="ChEBI" id="CHEBI:15377"/>
        <dbReference type="ChEBI" id="CHEBI:15378"/>
        <dbReference type="ChEBI" id="CHEBI:30616"/>
        <dbReference type="ChEBI" id="CHEBI:43474"/>
        <dbReference type="ChEBI" id="CHEBI:57287"/>
        <dbReference type="ChEBI" id="CHEBI:57288"/>
        <dbReference type="ChEBI" id="CHEBI:74900"/>
        <dbReference type="ChEBI" id="CHEBI:82748"/>
        <dbReference type="ChEBI" id="CHEBI:456216"/>
        <dbReference type="EC" id="2.3.1.193"/>
    </reaction>
</comment>
<dbReference type="InterPro" id="IPR038321">
    <property type="entry name" value="TmcA_C_sf"/>
</dbReference>
<feature type="binding site" evidence="9">
    <location>
        <begin position="166"/>
        <end position="167"/>
    </location>
    <ligand>
        <name>ATP</name>
        <dbReference type="ChEBI" id="CHEBI:30616"/>
    </ligand>
</feature>
<dbReference type="PANTHER" id="PTHR10925:SF5">
    <property type="entry name" value="RNA CYTIDINE ACETYLTRANSFERASE"/>
    <property type="match status" value="1"/>
</dbReference>
<organism evidence="13 14">
    <name type="scientific">Vibrio casei</name>
    <dbReference type="NCBI Taxonomy" id="673372"/>
    <lineage>
        <taxon>Bacteria</taxon>
        <taxon>Pseudomonadati</taxon>
        <taxon>Pseudomonadota</taxon>
        <taxon>Gammaproteobacteria</taxon>
        <taxon>Vibrionales</taxon>
        <taxon>Vibrionaceae</taxon>
        <taxon>Vibrio</taxon>
    </lineage>
</organism>
<dbReference type="GO" id="GO:0005737">
    <property type="term" value="C:cytoplasm"/>
    <property type="evidence" value="ECO:0007669"/>
    <property type="project" value="UniProtKB-SubCell"/>
</dbReference>
<keyword evidence="4 9" id="KW-0819">tRNA processing</keyword>
<evidence type="ECO:0000313" key="14">
    <source>
        <dbReference type="Proteomes" id="UP000252479"/>
    </source>
</evidence>
<evidence type="ECO:0000256" key="5">
    <source>
        <dbReference type="ARBA" id="ARBA00022741"/>
    </source>
</evidence>
<keyword evidence="5 9" id="KW-0547">Nucleotide-binding</keyword>
<keyword evidence="3 9" id="KW-0808">Transferase</keyword>
<evidence type="ECO:0000256" key="6">
    <source>
        <dbReference type="ARBA" id="ARBA00022840"/>
    </source>
</evidence>
<comment type="function">
    <text evidence="9">Catalyzes the formation of N(4)-acetylcytidine (ac(4)C) at the wobble position of tRNA(Met), by using acetyl-CoA as an acetyl donor and ATP (or GTP).</text>
</comment>
<dbReference type="GO" id="GO:0002101">
    <property type="term" value="P:tRNA wobble cytosine modification"/>
    <property type="evidence" value="ECO:0007669"/>
    <property type="project" value="UniProtKB-UniRule"/>
</dbReference>
<dbReference type="GeneID" id="303190209"/>
<dbReference type="AlphaFoldDB" id="A0A368LIX3"/>
<dbReference type="EC" id="2.3.1.193" evidence="9"/>
<dbReference type="EMBL" id="QPGL01000002">
    <property type="protein sequence ID" value="RCS70699.1"/>
    <property type="molecule type" value="Genomic_DNA"/>
</dbReference>
<evidence type="ECO:0000259" key="12">
    <source>
        <dbReference type="Pfam" id="PF13718"/>
    </source>
</evidence>
<dbReference type="Pfam" id="PF05127">
    <property type="entry name" value="NAT10_TcmA_helicase"/>
    <property type="match status" value="1"/>
</dbReference>
<dbReference type="Gene3D" id="3.40.50.11040">
    <property type="match status" value="1"/>
</dbReference>
<gene>
    <name evidence="9" type="primary">tmcA</name>
    <name evidence="13" type="ORF">CIK83_14885</name>
</gene>
<dbReference type="InterPro" id="IPR032672">
    <property type="entry name" value="TmcA/NAT10/Kre33"/>
</dbReference>
<proteinExistence type="inferred from homology"/>
<keyword evidence="8 9" id="KW-0012">Acyltransferase</keyword>
<keyword evidence="7 9" id="KW-0694">RNA-binding</keyword>
<dbReference type="Gene3D" id="3.40.630.30">
    <property type="match status" value="1"/>
</dbReference>
<protein>
    <recommendedName>
        <fullName evidence="9">tRNA(Met) cytidine acetyltransferase TmcA</fullName>
        <ecNumber evidence="9">2.3.1.193</ecNumber>
    </recommendedName>
</protein>
<dbReference type="Proteomes" id="UP000252479">
    <property type="component" value="Unassembled WGS sequence"/>
</dbReference>
<dbReference type="PANTHER" id="PTHR10925">
    <property type="entry name" value="N-ACETYLTRANSFERASE 10"/>
    <property type="match status" value="1"/>
</dbReference>
<evidence type="ECO:0000256" key="1">
    <source>
        <dbReference type="ARBA" id="ARBA00022490"/>
    </source>
</evidence>
<dbReference type="GO" id="GO:0051391">
    <property type="term" value="P:tRNA acetylation"/>
    <property type="evidence" value="ECO:0007669"/>
    <property type="project" value="UniProtKB-UniRule"/>
</dbReference>
<sequence length="702" mass="78040">MSALAYLNQLTRQLSFDRHRSGVMLMLTDSDLKTLLEGYIQAQHSNDQSIKEKSVAILGSYIELEGNVEALSYKQGHQLLGQEISTLIVDCTDGFDANSFSAALGALMGGGLVFIANVEKLDESNSKAWLSQHFQSWTVIDDLNVAPDTASLKLLPSHMTHSAFIGARTADQSTAITAIKKVLSGHRKRPLVINANRGRGKTSCLGMAAAELMFEKACQIMVTAPALKSIEPLFAHVQLELNKLEPALIWSKKTKTEWQLSNGASLRFCAPDELLLTRPSTDLLFVDEAAALPLSSLQDMVTHYHRVVFSSTTHGYEGCGRGFTLKFMSWLNQNRPGWKLVELIQPIRWNENDPLESWLFDTFLLDADNSNSVSVSVSLADKVALKSIDKSQLLHHPSLFREIFALLVNAHYQTSPNDLIQILDDDSIEVIQIISGDVRVGCLLLTLEGGLDDSLIIDIQRGNRRPKGHLAASYLCNHLALSQAASLRSARVMRIAIGSNFQRLGIGSNALSLLVNHLAERVDFISVSFGASTELVKFWRKDFQLVSLGTRRDQASGCYSAFMVRALSVSSQDWIQQASQDFLVNIQISLPFIYNKLESDCLMAMLQPDITHNEKLALPALVSNYAQGGNSYESVAATLNQYLWQSLFRSPLERSYEYKCVLDKVLFSQSWQEVSAKYGLNGRKDIEARIRQYLLSIHPYST</sequence>
<comment type="caution">
    <text evidence="9">Lacks conserved residue(s) required for the propagation of feature annotation.</text>
</comment>
<dbReference type="SUPFAM" id="SSF55729">
    <property type="entry name" value="Acyl-CoA N-acyltransferases (Nat)"/>
    <property type="match status" value="1"/>
</dbReference>